<feature type="signal peptide" evidence="1">
    <location>
        <begin position="1"/>
        <end position="21"/>
    </location>
</feature>
<comment type="caution">
    <text evidence="2">The sequence shown here is derived from an EMBL/GenBank/DDBJ whole genome shotgun (WGS) entry which is preliminary data.</text>
</comment>
<accession>A0A550C8E8</accession>
<keyword evidence="3" id="KW-1185">Reference proteome</keyword>
<sequence>MRVSALVATIALLFAASSAVGSTLPKDANALEGRQSCPCSGGCIPGSVCCQKRCGCGDASDTTCL</sequence>
<keyword evidence="1" id="KW-0732">Signal</keyword>
<dbReference type="OrthoDB" id="10519556at2759"/>
<evidence type="ECO:0000313" key="2">
    <source>
        <dbReference type="EMBL" id="TRM61081.1"/>
    </source>
</evidence>
<evidence type="ECO:0000313" key="3">
    <source>
        <dbReference type="Proteomes" id="UP000320762"/>
    </source>
</evidence>
<feature type="chain" id="PRO_5022043213" evidence="1">
    <location>
        <begin position="22"/>
        <end position="65"/>
    </location>
</feature>
<dbReference type="Proteomes" id="UP000320762">
    <property type="component" value="Unassembled WGS sequence"/>
</dbReference>
<evidence type="ECO:0000256" key="1">
    <source>
        <dbReference type="SAM" id="SignalP"/>
    </source>
</evidence>
<reference evidence="2 3" key="1">
    <citation type="journal article" date="2019" name="New Phytol.">
        <title>Comparative genomics reveals unique wood-decay strategies and fruiting body development in the Schizophyllaceae.</title>
        <authorList>
            <person name="Almasi E."/>
            <person name="Sahu N."/>
            <person name="Krizsan K."/>
            <person name="Balint B."/>
            <person name="Kovacs G.M."/>
            <person name="Kiss B."/>
            <person name="Cseklye J."/>
            <person name="Drula E."/>
            <person name="Henrissat B."/>
            <person name="Nagy I."/>
            <person name="Chovatia M."/>
            <person name="Adam C."/>
            <person name="LaButti K."/>
            <person name="Lipzen A."/>
            <person name="Riley R."/>
            <person name="Grigoriev I.V."/>
            <person name="Nagy L.G."/>
        </authorList>
    </citation>
    <scope>NUCLEOTIDE SEQUENCE [LARGE SCALE GENOMIC DNA]</scope>
    <source>
        <strain evidence="2 3">NL-1724</strain>
    </source>
</reference>
<protein>
    <submittedName>
        <fullName evidence="2">Uncharacterized protein</fullName>
    </submittedName>
</protein>
<proteinExistence type="predicted"/>
<dbReference type="EMBL" id="VDMD01000018">
    <property type="protein sequence ID" value="TRM61081.1"/>
    <property type="molecule type" value="Genomic_DNA"/>
</dbReference>
<gene>
    <name evidence="2" type="ORF">BD626DRAFT_89764</name>
</gene>
<organism evidence="2 3">
    <name type="scientific">Schizophyllum amplum</name>
    <dbReference type="NCBI Taxonomy" id="97359"/>
    <lineage>
        <taxon>Eukaryota</taxon>
        <taxon>Fungi</taxon>
        <taxon>Dikarya</taxon>
        <taxon>Basidiomycota</taxon>
        <taxon>Agaricomycotina</taxon>
        <taxon>Agaricomycetes</taxon>
        <taxon>Agaricomycetidae</taxon>
        <taxon>Agaricales</taxon>
        <taxon>Schizophyllaceae</taxon>
        <taxon>Schizophyllum</taxon>
    </lineage>
</organism>
<dbReference type="AlphaFoldDB" id="A0A550C8E8"/>
<name>A0A550C8E8_9AGAR</name>